<gene>
    <name evidence="4" type="ORF">FW778_06405</name>
</gene>
<proteinExistence type="predicted"/>
<comment type="caution">
    <text evidence="4">The sequence shown here is derived from an EMBL/GenBank/DDBJ whole genome shotgun (WGS) entry which is preliminary data.</text>
</comment>
<dbReference type="GO" id="GO:0008770">
    <property type="term" value="F:[acyl-carrier-protein] phosphodiesterase activity"/>
    <property type="evidence" value="ECO:0007669"/>
    <property type="project" value="InterPro"/>
</dbReference>
<evidence type="ECO:0000256" key="2">
    <source>
        <dbReference type="ARBA" id="ARBA00022801"/>
    </source>
</evidence>
<dbReference type="GO" id="GO:0006633">
    <property type="term" value="P:fatty acid biosynthetic process"/>
    <property type="evidence" value="ECO:0007669"/>
    <property type="project" value="InterPro"/>
</dbReference>
<accession>A0A5J5IKX9</accession>
<dbReference type="PANTHER" id="PTHR38764">
    <property type="entry name" value="ACYL CARRIER PROTEIN PHOSPHODIESTERASE"/>
    <property type="match status" value="1"/>
</dbReference>
<name>A0A5J5IKX9_9BACT</name>
<organism evidence="4 5">
    <name type="scientific">Ginsengibacter hankyongi</name>
    <dbReference type="NCBI Taxonomy" id="2607284"/>
    <lineage>
        <taxon>Bacteria</taxon>
        <taxon>Pseudomonadati</taxon>
        <taxon>Bacteroidota</taxon>
        <taxon>Chitinophagia</taxon>
        <taxon>Chitinophagales</taxon>
        <taxon>Chitinophagaceae</taxon>
        <taxon>Ginsengibacter</taxon>
    </lineage>
</organism>
<dbReference type="Proteomes" id="UP000326903">
    <property type="component" value="Unassembled WGS sequence"/>
</dbReference>
<dbReference type="PANTHER" id="PTHR38764:SF1">
    <property type="entry name" value="ACYL CARRIER PROTEIN PHOSPHODIESTERASE"/>
    <property type="match status" value="1"/>
</dbReference>
<dbReference type="AlphaFoldDB" id="A0A5J5IKX9"/>
<dbReference type="RefSeq" id="WP_150413769.1">
    <property type="nucleotide sequence ID" value="NZ_VYQF01000001.1"/>
</dbReference>
<dbReference type="InterPro" id="IPR007431">
    <property type="entry name" value="ACP_PD"/>
</dbReference>
<sequence length="198" mass="23596">MNYLAHAFLSFNKTDILAGNMISDFVKGKTKYDYPEEVQKGIYLHRLIDEFTDAHPVTAKAKTYFRPQYRLYSGAFIDVVYDHFLAIDEKQFGEYGNIEAFSQQVYQLLDNNLLLLPLRFQKMFSHMRSQNWLYNYQYKEGIQRSFQGLVYRAAYLNESEIAYEIFNEYYAELQNCYREFFPELLQFASENLDKLLAD</sequence>
<dbReference type="Pfam" id="PF04336">
    <property type="entry name" value="ACP_PD"/>
    <property type="match status" value="1"/>
</dbReference>
<evidence type="ECO:0000313" key="5">
    <source>
        <dbReference type="Proteomes" id="UP000326903"/>
    </source>
</evidence>
<keyword evidence="2" id="KW-0378">Hydrolase</keyword>
<dbReference type="PIRSF" id="PIRSF011489">
    <property type="entry name" value="DUF479"/>
    <property type="match status" value="1"/>
</dbReference>
<evidence type="ECO:0000256" key="3">
    <source>
        <dbReference type="ARBA" id="ARBA00023098"/>
    </source>
</evidence>
<dbReference type="EMBL" id="VYQF01000001">
    <property type="protein sequence ID" value="KAA9041649.1"/>
    <property type="molecule type" value="Genomic_DNA"/>
</dbReference>
<reference evidence="4 5" key="1">
    <citation type="submission" date="2019-09" db="EMBL/GenBank/DDBJ databases">
        <title>Draft genome sequence of Ginsengibacter sp. BR5-29.</title>
        <authorList>
            <person name="Im W.-T."/>
        </authorList>
    </citation>
    <scope>NUCLEOTIDE SEQUENCE [LARGE SCALE GENOMIC DNA]</scope>
    <source>
        <strain evidence="4 5">BR5-29</strain>
    </source>
</reference>
<evidence type="ECO:0000313" key="4">
    <source>
        <dbReference type="EMBL" id="KAA9041649.1"/>
    </source>
</evidence>
<keyword evidence="3" id="KW-0443">Lipid metabolism</keyword>
<keyword evidence="1" id="KW-0444">Lipid biosynthesis</keyword>
<evidence type="ECO:0000256" key="1">
    <source>
        <dbReference type="ARBA" id="ARBA00022516"/>
    </source>
</evidence>
<protein>
    <submittedName>
        <fullName evidence="4">DUF479 domain-containing protein</fullName>
    </submittedName>
</protein>
<keyword evidence="5" id="KW-1185">Reference proteome</keyword>